<dbReference type="EMBL" id="CAUYUJ010011536">
    <property type="protein sequence ID" value="CAK0831965.1"/>
    <property type="molecule type" value="Genomic_DNA"/>
</dbReference>
<protein>
    <submittedName>
        <fullName evidence="1">Uncharacterized protein</fullName>
    </submittedName>
</protein>
<sequence length="189" mass="21804">MWAIDVHDFAQRLITYQEALEANSTRAWRDSRFSCLAFGRLWDRTRTDSNEALRCWGKWKEASALKRHRGGQESVGLRSWYYSLESFYGLSWWEFFVGSFEHFMGFAERVCSSSMVKYFQKKCKGLASSGVPVFLNMDEDGGFILVKIGRIHQHIGIDLANVSRCITCVARSGTSKRMGYHWTSRGTHC</sequence>
<accession>A0ABN9SJM6</accession>
<dbReference type="Proteomes" id="UP001189429">
    <property type="component" value="Unassembled WGS sequence"/>
</dbReference>
<keyword evidence="2" id="KW-1185">Reference proteome</keyword>
<comment type="caution">
    <text evidence="1">The sequence shown here is derived from an EMBL/GenBank/DDBJ whole genome shotgun (WGS) entry which is preliminary data.</text>
</comment>
<evidence type="ECO:0000313" key="2">
    <source>
        <dbReference type="Proteomes" id="UP001189429"/>
    </source>
</evidence>
<organism evidence="1 2">
    <name type="scientific">Prorocentrum cordatum</name>
    <dbReference type="NCBI Taxonomy" id="2364126"/>
    <lineage>
        <taxon>Eukaryota</taxon>
        <taxon>Sar</taxon>
        <taxon>Alveolata</taxon>
        <taxon>Dinophyceae</taxon>
        <taxon>Prorocentrales</taxon>
        <taxon>Prorocentraceae</taxon>
        <taxon>Prorocentrum</taxon>
    </lineage>
</organism>
<evidence type="ECO:0000313" key="1">
    <source>
        <dbReference type="EMBL" id="CAK0831965.1"/>
    </source>
</evidence>
<reference evidence="1" key="1">
    <citation type="submission" date="2023-10" db="EMBL/GenBank/DDBJ databases">
        <authorList>
            <person name="Chen Y."/>
            <person name="Shah S."/>
            <person name="Dougan E. K."/>
            <person name="Thang M."/>
            <person name="Chan C."/>
        </authorList>
    </citation>
    <scope>NUCLEOTIDE SEQUENCE [LARGE SCALE GENOMIC DNA]</scope>
</reference>
<name>A0ABN9SJM6_9DINO</name>
<proteinExistence type="predicted"/>
<gene>
    <name evidence="1" type="ORF">PCOR1329_LOCUS30169</name>
</gene>